<evidence type="ECO:0000256" key="1">
    <source>
        <dbReference type="SAM" id="Phobius"/>
    </source>
</evidence>
<evidence type="ECO:0000313" key="3">
    <source>
        <dbReference type="Proteomes" id="UP001139354"/>
    </source>
</evidence>
<protein>
    <submittedName>
        <fullName evidence="2">Phage holin family protein</fullName>
    </submittedName>
</protein>
<reference evidence="2" key="1">
    <citation type="submission" date="2021-04" db="EMBL/GenBank/DDBJ databases">
        <title>Microbacterium tenobrionis sp. nov. and Microbacterium allomyrinae sp. nov., isolated from larvae of Tenobrio molitor and Allomyrina dichotoma, respectively.</title>
        <authorList>
            <person name="Lee S.D."/>
        </authorList>
    </citation>
    <scope>NUCLEOTIDE SEQUENCE</scope>
    <source>
        <strain evidence="2">BWT-G7</strain>
    </source>
</reference>
<dbReference type="RefSeq" id="WP_229385527.1">
    <property type="nucleotide sequence ID" value="NZ_JAGTTN010000005.1"/>
</dbReference>
<proteinExistence type="predicted"/>
<feature type="transmembrane region" description="Helical" evidence="1">
    <location>
        <begin position="9"/>
        <end position="30"/>
    </location>
</feature>
<organism evidence="2 3">
    <name type="scientific">Microbacterium allomyrinae</name>
    <dbReference type="NCBI Taxonomy" id="2830666"/>
    <lineage>
        <taxon>Bacteria</taxon>
        <taxon>Bacillati</taxon>
        <taxon>Actinomycetota</taxon>
        <taxon>Actinomycetes</taxon>
        <taxon>Micrococcales</taxon>
        <taxon>Microbacteriaceae</taxon>
        <taxon>Microbacterium</taxon>
    </lineage>
</organism>
<keyword evidence="1" id="KW-0812">Transmembrane</keyword>
<sequence length="133" mass="14503">MITFFIRALIFVASAALGLIVANLILPGFYLHWDDWWGIVLAVVIFAVLQSILAPWLLKVTRRHANALIGGIGLISTFVALLIAVLIPAAGIGIDGPLAWILGTLVVWLVTALATWLLPPLFIKKRVQERRGS</sequence>
<name>A0A9X1S518_9MICO</name>
<keyword evidence="3" id="KW-1185">Reference proteome</keyword>
<keyword evidence="1" id="KW-1133">Transmembrane helix</keyword>
<feature type="transmembrane region" description="Helical" evidence="1">
    <location>
        <begin position="98"/>
        <end position="123"/>
    </location>
</feature>
<keyword evidence="1" id="KW-0472">Membrane</keyword>
<feature type="transmembrane region" description="Helical" evidence="1">
    <location>
        <begin position="36"/>
        <end position="58"/>
    </location>
</feature>
<dbReference type="AlphaFoldDB" id="A0A9X1S518"/>
<gene>
    <name evidence="2" type="ORF">KEC57_15160</name>
</gene>
<evidence type="ECO:0000313" key="2">
    <source>
        <dbReference type="EMBL" id="MCC2033525.1"/>
    </source>
</evidence>
<accession>A0A9X1S518</accession>
<dbReference type="EMBL" id="JAGTTN010000005">
    <property type="protein sequence ID" value="MCC2033525.1"/>
    <property type="molecule type" value="Genomic_DNA"/>
</dbReference>
<comment type="caution">
    <text evidence="2">The sequence shown here is derived from an EMBL/GenBank/DDBJ whole genome shotgun (WGS) entry which is preliminary data.</text>
</comment>
<dbReference type="Proteomes" id="UP001139354">
    <property type="component" value="Unassembled WGS sequence"/>
</dbReference>
<feature type="transmembrane region" description="Helical" evidence="1">
    <location>
        <begin position="65"/>
        <end position="92"/>
    </location>
</feature>